<organism evidence="1">
    <name type="scientific">marine sediment metagenome</name>
    <dbReference type="NCBI Taxonomy" id="412755"/>
    <lineage>
        <taxon>unclassified sequences</taxon>
        <taxon>metagenomes</taxon>
        <taxon>ecological metagenomes</taxon>
    </lineage>
</organism>
<accession>X1V1Z8</accession>
<dbReference type="EMBL" id="BARW01030801">
    <property type="protein sequence ID" value="GAJ09847.1"/>
    <property type="molecule type" value="Genomic_DNA"/>
</dbReference>
<proteinExistence type="predicted"/>
<comment type="caution">
    <text evidence="1">The sequence shown here is derived from an EMBL/GenBank/DDBJ whole genome shotgun (WGS) entry which is preliminary data.</text>
</comment>
<reference evidence="1" key="1">
    <citation type="journal article" date="2014" name="Front. Microbiol.">
        <title>High frequency of phylogenetically diverse reductive dehalogenase-homologous genes in deep subseafloor sedimentary metagenomes.</title>
        <authorList>
            <person name="Kawai M."/>
            <person name="Futagami T."/>
            <person name="Toyoda A."/>
            <person name="Takaki Y."/>
            <person name="Nishi S."/>
            <person name="Hori S."/>
            <person name="Arai W."/>
            <person name="Tsubouchi T."/>
            <person name="Morono Y."/>
            <person name="Uchiyama I."/>
            <person name="Ito T."/>
            <person name="Fujiyama A."/>
            <person name="Inagaki F."/>
            <person name="Takami H."/>
        </authorList>
    </citation>
    <scope>NUCLEOTIDE SEQUENCE</scope>
    <source>
        <strain evidence="1">Expedition CK06-06</strain>
    </source>
</reference>
<feature type="non-terminal residue" evidence="1">
    <location>
        <position position="45"/>
    </location>
</feature>
<gene>
    <name evidence="1" type="ORF">S12H4_49149</name>
</gene>
<name>X1V1Z8_9ZZZZ</name>
<protein>
    <submittedName>
        <fullName evidence="1">Uncharacterized protein</fullName>
    </submittedName>
</protein>
<sequence length="45" mass="4577">MANPGKFMKIGVVGLAIAAMLIAENISPSLAIADSKTPAKMLFGS</sequence>
<dbReference type="AlphaFoldDB" id="X1V1Z8"/>
<evidence type="ECO:0000313" key="1">
    <source>
        <dbReference type="EMBL" id="GAJ09847.1"/>
    </source>
</evidence>